<dbReference type="EMBL" id="BASE01000028">
    <property type="protein sequence ID" value="GAM13247.1"/>
    <property type="molecule type" value="Genomic_DNA"/>
</dbReference>
<gene>
    <name evidence="2" type="ORF">SAMD00020551_1385</name>
</gene>
<dbReference type="Gene3D" id="3.30.1330.40">
    <property type="entry name" value="RutC-like"/>
    <property type="match status" value="1"/>
</dbReference>
<organism evidence="2 3">
    <name type="scientific">Mesobacillus selenatarsenatis (strain DSM 18680 / JCM 14380 / FERM P-15431 / SF-1)</name>
    <dbReference type="NCBI Taxonomy" id="1321606"/>
    <lineage>
        <taxon>Bacteria</taxon>
        <taxon>Bacillati</taxon>
        <taxon>Bacillota</taxon>
        <taxon>Bacilli</taxon>
        <taxon>Bacillales</taxon>
        <taxon>Bacillaceae</taxon>
        <taxon>Mesobacillus</taxon>
    </lineage>
</organism>
<sequence length="159" mass="17249">MEKALVTPEERLKELGLTLPAPRQSAGNYVSCVRTGNLIFTSGQGTNEYRGRLGEDVTIEVGYDAARQCMLNLLTVLKQELGELSKVKRVVKVLGFVNSSPDFTDQPKVMNGASDLLVQVFGERGKHGRSAVGMAQLPLNNAVEVEMVVEVEDEEVGLG</sequence>
<keyword evidence="3" id="KW-1185">Reference proteome</keyword>
<proteinExistence type="predicted"/>
<dbReference type="CDD" id="cd02199">
    <property type="entry name" value="YjgF_YER057c_UK114_like_1"/>
    <property type="match status" value="1"/>
</dbReference>
<dbReference type="Pfam" id="PF14588">
    <property type="entry name" value="YjgF_endoribonc"/>
    <property type="match status" value="1"/>
</dbReference>
<dbReference type="InterPro" id="IPR013813">
    <property type="entry name" value="Endoribo_LPSP/chorism_mut-like"/>
</dbReference>
<dbReference type="AlphaFoldDB" id="A0A0A8X2I7"/>
<protein>
    <submittedName>
        <fullName evidence="2">Endoribonuclease L-PSP</fullName>
    </submittedName>
</protein>
<dbReference type="RefSeq" id="WP_041965099.1">
    <property type="nucleotide sequence ID" value="NZ_BASE01000028.1"/>
</dbReference>
<dbReference type="PANTHER" id="PTHR43760:SF1">
    <property type="entry name" value="ENDORIBONUCLEASE L-PSP_CHORISMATE MUTASE-LIKE DOMAIN-CONTAINING PROTEIN"/>
    <property type="match status" value="1"/>
</dbReference>
<accession>A0A0A8X2I7</accession>
<dbReference type="STRING" id="1321606.SAMD00020551_1385"/>
<dbReference type="OrthoDB" id="9806350at2"/>
<dbReference type="SUPFAM" id="SSF55298">
    <property type="entry name" value="YjgF-like"/>
    <property type="match status" value="1"/>
</dbReference>
<evidence type="ECO:0000313" key="2">
    <source>
        <dbReference type="EMBL" id="GAM13247.1"/>
    </source>
</evidence>
<dbReference type="Proteomes" id="UP000031014">
    <property type="component" value="Unassembled WGS sequence"/>
</dbReference>
<reference evidence="2 3" key="1">
    <citation type="submission" date="2013-06" db="EMBL/GenBank/DDBJ databases">
        <title>Whole genome shotgun sequence of Bacillus selenatarsenatis SF-1.</title>
        <authorList>
            <person name="Kuroda M."/>
            <person name="Sei K."/>
            <person name="Yamashita M."/>
            <person name="Ike M."/>
        </authorList>
    </citation>
    <scope>NUCLEOTIDE SEQUENCE [LARGE SCALE GENOMIC DNA]</scope>
    <source>
        <strain evidence="2 3">SF-1</strain>
    </source>
</reference>
<comment type="caution">
    <text evidence="2">The sequence shown here is derived from an EMBL/GenBank/DDBJ whole genome shotgun (WGS) entry which is preliminary data.</text>
</comment>
<feature type="domain" description="Endoribonuclease L-PSP/chorismate mutase-like" evidence="1">
    <location>
        <begin position="9"/>
        <end position="150"/>
    </location>
</feature>
<dbReference type="PANTHER" id="PTHR43760">
    <property type="entry name" value="ENDORIBONUCLEASE-RELATED"/>
    <property type="match status" value="1"/>
</dbReference>
<evidence type="ECO:0000313" key="3">
    <source>
        <dbReference type="Proteomes" id="UP000031014"/>
    </source>
</evidence>
<dbReference type="InterPro" id="IPR035959">
    <property type="entry name" value="RutC-like_sf"/>
</dbReference>
<evidence type="ECO:0000259" key="1">
    <source>
        <dbReference type="Pfam" id="PF14588"/>
    </source>
</evidence>
<name>A0A0A8X2I7_MESS1</name>